<proteinExistence type="predicted"/>
<gene>
    <name evidence="1" type="ORF">H4C75_13130</name>
</gene>
<dbReference type="AlphaFoldDB" id="A0A7W2PYV6"/>
<comment type="caution">
    <text evidence="1">The sequence shown here is derived from an EMBL/GenBank/DDBJ whole genome shotgun (WGS) entry which is preliminary data.</text>
</comment>
<reference evidence="1 2" key="1">
    <citation type="submission" date="2020-07" db="EMBL/GenBank/DDBJ databases">
        <title>Diversity of carbapenemase encoding genes among Pseudomonas putida group clinical isolates in a tertiary Brazilian hospital.</title>
        <authorList>
            <person name="Alberto-Lei F."/>
            <person name="Nodari C.S."/>
            <person name="Streling A.P."/>
            <person name="Paulino J.T."/>
            <person name="Bessa-Neto F.O."/>
            <person name="Cayo R."/>
            <person name="Gales A.C."/>
        </authorList>
    </citation>
    <scope>NUCLEOTIDE SEQUENCE [LARGE SCALE GENOMIC DNA]</scope>
    <source>
        <strain evidence="1 2">14802</strain>
    </source>
</reference>
<dbReference type="Proteomes" id="UP000541770">
    <property type="component" value="Unassembled WGS sequence"/>
</dbReference>
<name>A0A7W2PYV6_9PSED</name>
<evidence type="ECO:0008006" key="3">
    <source>
        <dbReference type="Google" id="ProtNLM"/>
    </source>
</evidence>
<evidence type="ECO:0000313" key="2">
    <source>
        <dbReference type="Proteomes" id="UP000541770"/>
    </source>
</evidence>
<protein>
    <recommendedName>
        <fullName evidence="3">HK97 gp10 family phage protein</fullName>
    </recommendedName>
</protein>
<sequence>MANSVSVDGYLHVEGYEAFDRQAFNMRKVRAGMRKVGQLITGRAQMNLALARGRINYPTNRTGELLDSIKYRVSRAGFLVRISPTMTQGMEAFYPAYLHYGVRLGSRVKGRGAGQGRRARGERQALVAARAQKGWRIAPRDNYMTDALTDSRAEVQRILAATFASALLDN</sequence>
<evidence type="ECO:0000313" key="1">
    <source>
        <dbReference type="EMBL" id="MBA6065703.1"/>
    </source>
</evidence>
<organism evidence="1 2">
    <name type="scientific">Pseudomonas mosselii</name>
    <dbReference type="NCBI Taxonomy" id="78327"/>
    <lineage>
        <taxon>Bacteria</taxon>
        <taxon>Pseudomonadati</taxon>
        <taxon>Pseudomonadota</taxon>
        <taxon>Gammaproteobacteria</taxon>
        <taxon>Pseudomonadales</taxon>
        <taxon>Pseudomonadaceae</taxon>
        <taxon>Pseudomonas</taxon>
    </lineage>
</organism>
<dbReference type="EMBL" id="JACGDE010000008">
    <property type="protein sequence ID" value="MBA6065703.1"/>
    <property type="molecule type" value="Genomic_DNA"/>
</dbReference>
<accession>A0A7W2PYV6</accession>
<dbReference type="RefSeq" id="WP_182323068.1">
    <property type="nucleotide sequence ID" value="NZ_JACGDE010000008.1"/>
</dbReference>